<feature type="region of interest" description="Disordered" evidence="1">
    <location>
        <begin position="93"/>
        <end position="122"/>
    </location>
</feature>
<name>A0A8S0SFX4_OLEEU</name>
<feature type="compositionally biased region" description="Basic and acidic residues" evidence="1">
    <location>
        <begin position="1"/>
        <end position="17"/>
    </location>
</feature>
<dbReference type="AlphaFoldDB" id="A0A8S0SFX4"/>
<evidence type="ECO:0000313" key="2">
    <source>
        <dbReference type="EMBL" id="CAA2990974.1"/>
    </source>
</evidence>
<proteinExistence type="predicted"/>
<comment type="caution">
    <text evidence="2">The sequence shown here is derived from an EMBL/GenBank/DDBJ whole genome shotgun (WGS) entry which is preliminary data.</text>
</comment>
<feature type="compositionally biased region" description="Basic and acidic residues" evidence="1">
    <location>
        <begin position="99"/>
        <end position="111"/>
    </location>
</feature>
<protein>
    <submittedName>
        <fullName evidence="2">Uncharacterized protein</fullName>
    </submittedName>
</protein>
<gene>
    <name evidence="2" type="ORF">OLEA9_A032721</name>
</gene>
<feature type="region of interest" description="Disordered" evidence="1">
    <location>
        <begin position="1"/>
        <end position="58"/>
    </location>
</feature>
<organism evidence="2 3">
    <name type="scientific">Olea europaea subsp. europaea</name>
    <dbReference type="NCBI Taxonomy" id="158383"/>
    <lineage>
        <taxon>Eukaryota</taxon>
        <taxon>Viridiplantae</taxon>
        <taxon>Streptophyta</taxon>
        <taxon>Embryophyta</taxon>
        <taxon>Tracheophyta</taxon>
        <taxon>Spermatophyta</taxon>
        <taxon>Magnoliopsida</taxon>
        <taxon>eudicotyledons</taxon>
        <taxon>Gunneridae</taxon>
        <taxon>Pentapetalae</taxon>
        <taxon>asterids</taxon>
        <taxon>lamiids</taxon>
        <taxon>Lamiales</taxon>
        <taxon>Oleaceae</taxon>
        <taxon>Oleeae</taxon>
        <taxon>Olea</taxon>
    </lineage>
</organism>
<dbReference type="EMBL" id="CACTIH010004532">
    <property type="protein sequence ID" value="CAA2990974.1"/>
    <property type="molecule type" value="Genomic_DNA"/>
</dbReference>
<evidence type="ECO:0000313" key="3">
    <source>
        <dbReference type="Proteomes" id="UP000594638"/>
    </source>
</evidence>
<keyword evidence="3" id="KW-1185">Reference proteome</keyword>
<accession>A0A8S0SFX4</accession>
<dbReference type="Proteomes" id="UP000594638">
    <property type="component" value="Unassembled WGS sequence"/>
</dbReference>
<dbReference type="Gramene" id="OE9A032721T1">
    <property type="protein sequence ID" value="OE9A032721C1"/>
    <property type="gene ID" value="OE9A032721"/>
</dbReference>
<reference evidence="2 3" key="1">
    <citation type="submission" date="2019-12" db="EMBL/GenBank/DDBJ databases">
        <authorList>
            <person name="Alioto T."/>
            <person name="Alioto T."/>
            <person name="Gomez Garrido J."/>
        </authorList>
    </citation>
    <scope>NUCLEOTIDE SEQUENCE [LARGE SCALE GENOMIC DNA]</scope>
</reference>
<sequence>MPSERALRRSGGGDESKLVSARRQMARRDRGRGNLTTVGESHCGVMPTSDSNSNLPPPWDRLEPFNGLNLILADGRVHCQEVKCQNEPGSCSCSSMPTRIKDKRGQEDAGRRASPGCRGGLT</sequence>
<evidence type="ECO:0000256" key="1">
    <source>
        <dbReference type="SAM" id="MobiDB-lite"/>
    </source>
</evidence>